<dbReference type="PANTHER" id="PTHR11439:SF461">
    <property type="entry name" value="OS10G0432200 PROTEIN"/>
    <property type="match status" value="1"/>
</dbReference>
<keyword evidence="1" id="KW-1133">Transmembrane helix</keyword>
<keyword evidence="3" id="KW-1185">Reference proteome</keyword>
<dbReference type="PANTHER" id="PTHR11439">
    <property type="entry name" value="GAG-POL-RELATED RETROTRANSPOSON"/>
    <property type="match status" value="1"/>
</dbReference>
<keyword evidence="1" id="KW-0472">Membrane</keyword>
<proteinExistence type="predicted"/>
<accession>A0A7J0F1V9</accession>
<sequence>MTLRAYSDADWVGDPTDHLSTTSYCFFLGDSLVSWSSKKQTVVTRSSTEAECCALADGHPRYFGFTGFSKTWALILHLLFFSIVITTVLFRLLTMTSFMKEPSTSRSSATLFATTYSMVFCI</sequence>
<keyword evidence="1" id="KW-0812">Transmembrane</keyword>
<comment type="caution">
    <text evidence="2">The sequence shown here is derived from an EMBL/GenBank/DDBJ whole genome shotgun (WGS) entry which is preliminary data.</text>
</comment>
<dbReference type="AlphaFoldDB" id="A0A7J0F1V9"/>
<dbReference type="CDD" id="cd09272">
    <property type="entry name" value="RNase_HI_RT_Ty1"/>
    <property type="match status" value="1"/>
</dbReference>
<gene>
    <name evidence="2" type="ORF">Acr_08g0010770</name>
</gene>
<evidence type="ECO:0000313" key="3">
    <source>
        <dbReference type="Proteomes" id="UP000585474"/>
    </source>
</evidence>
<evidence type="ECO:0000313" key="2">
    <source>
        <dbReference type="EMBL" id="GFY92681.1"/>
    </source>
</evidence>
<dbReference type="Proteomes" id="UP000585474">
    <property type="component" value="Unassembled WGS sequence"/>
</dbReference>
<feature type="transmembrane region" description="Helical" evidence="1">
    <location>
        <begin position="72"/>
        <end position="93"/>
    </location>
</feature>
<protein>
    <submittedName>
        <fullName evidence="2">Uncharacterized protein</fullName>
    </submittedName>
</protein>
<name>A0A7J0F1V9_9ERIC</name>
<dbReference type="OrthoDB" id="1306039at2759"/>
<evidence type="ECO:0000256" key="1">
    <source>
        <dbReference type="SAM" id="Phobius"/>
    </source>
</evidence>
<dbReference type="EMBL" id="BJWL01000008">
    <property type="protein sequence ID" value="GFY92681.1"/>
    <property type="molecule type" value="Genomic_DNA"/>
</dbReference>
<reference evidence="2 3" key="1">
    <citation type="submission" date="2019-07" db="EMBL/GenBank/DDBJ databases">
        <title>De Novo Assembly of kiwifruit Actinidia rufa.</title>
        <authorList>
            <person name="Sugita-Konishi S."/>
            <person name="Sato K."/>
            <person name="Mori E."/>
            <person name="Abe Y."/>
            <person name="Kisaki G."/>
            <person name="Hamano K."/>
            <person name="Suezawa K."/>
            <person name="Otani M."/>
            <person name="Fukuda T."/>
            <person name="Manabe T."/>
            <person name="Gomi K."/>
            <person name="Tabuchi M."/>
            <person name="Akimitsu K."/>
            <person name="Kataoka I."/>
        </authorList>
    </citation>
    <scope>NUCLEOTIDE SEQUENCE [LARGE SCALE GENOMIC DNA]</scope>
    <source>
        <strain evidence="3">cv. Fuchu</strain>
    </source>
</reference>
<organism evidence="2 3">
    <name type="scientific">Actinidia rufa</name>
    <dbReference type="NCBI Taxonomy" id="165716"/>
    <lineage>
        <taxon>Eukaryota</taxon>
        <taxon>Viridiplantae</taxon>
        <taxon>Streptophyta</taxon>
        <taxon>Embryophyta</taxon>
        <taxon>Tracheophyta</taxon>
        <taxon>Spermatophyta</taxon>
        <taxon>Magnoliopsida</taxon>
        <taxon>eudicotyledons</taxon>
        <taxon>Gunneridae</taxon>
        <taxon>Pentapetalae</taxon>
        <taxon>asterids</taxon>
        <taxon>Ericales</taxon>
        <taxon>Actinidiaceae</taxon>
        <taxon>Actinidia</taxon>
    </lineage>
</organism>